<dbReference type="EMBL" id="JAGFBV010000014">
    <property type="protein sequence ID" value="MBP4138408.1"/>
    <property type="molecule type" value="Genomic_DNA"/>
</dbReference>
<evidence type="ECO:0000256" key="1">
    <source>
        <dbReference type="SAM" id="Phobius"/>
    </source>
</evidence>
<keyword evidence="1" id="KW-1133">Transmembrane helix</keyword>
<dbReference type="Proteomes" id="UP000675047">
    <property type="component" value="Unassembled WGS sequence"/>
</dbReference>
<evidence type="ECO:0000313" key="3">
    <source>
        <dbReference type="Proteomes" id="UP000675047"/>
    </source>
</evidence>
<reference evidence="2 3" key="1">
    <citation type="submission" date="2021-03" db="EMBL/GenBank/DDBJ databases">
        <title>Flavobacterium Flabelliformis Sp. Nov. And Flavobacterium Geliluteum Sp. Nov., Two Novel Multidrug Resistant Psychrophilic Species Isolated From Antarctica.</title>
        <authorList>
            <person name="Kralova S."/>
            <person name="Busse H.J."/>
            <person name="Bezdicek M."/>
            <person name="Nykrynova M."/>
            <person name="Kroupova E."/>
            <person name="Krsek D."/>
            <person name="Sedlacek I."/>
        </authorList>
    </citation>
    <scope>NUCLEOTIDE SEQUENCE [LARGE SCALE GENOMIC DNA]</scope>
    <source>
        <strain evidence="2 3">P7388</strain>
    </source>
</reference>
<dbReference type="AlphaFoldDB" id="A0A940X5X1"/>
<accession>A0A940X5X1</accession>
<feature type="transmembrane region" description="Helical" evidence="1">
    <location>
        <begin position="37"/>
        <end position="55"/>
    </location>
</feature>
<gene>
    <name evidence="2" type="ORF">J3495_09945</name>
</gene>
<evidence type="ECO:0000313" key="2">
    <source>
        <dbReference type="EMBL" id="MBP4138408.1"/>
    </source>
</evidence>
<organism evidence="2 3">
    <name type="scientific">Flavobacterium geliluteum</name>
    <dbReference type="NCBI Taxonomy" id="2816120"/>
    <lineage>
        <taxon>Bacteria</taxon>
        <taxon>Pseudomonadati</taxon>
        <taxon>Bacteroidota</taxon>
        <taxon>Flavobacteriia</taxon>
        <taxon>Flavobacteriales</taxon>
        <taxon>Flavobacteriaceae</taxon>
        <taxon>Flavobacterium</taxon>
    </lineage>
</organism>
<protein>
    <submittedName>
        <fullName evidence="2">Uncharacterized protein</fullName>
    </submittedName>
</protein>
<dbReference type="RefSeq" id="WP_210666403.1">
    <property type="nucleotide sequence ID" value="NZ_JAGFBV010000014.1"/>
</dbReference>
<comment type="caution">
    <text evidence="2">The sequence shown here is derived from an EMBL/GenBank/DDBJ whole genome shotgun (WGS) entry which is preliminary data.</text>
</comment>
<name>A0A940X5X1_9FLAO</name>
<keyword evidence="1" id="KW-0472">Membrane</keyword>
<keyword evidence="1" id="KW-0812">Transmembrane</keyword>
<proteinExistence type="predicted"/>
<feature type="transmembrane region" description="Helical" evidence="1">
    <location>
        <begin position="7"/>
        <end position="25"/>
    </location>
</feature>
<sequence length="64" mass="7212">MKNKKPVLQYSILIASILLLIINVVTFDFQNEKITSLLLRIGGSVLISIAMILTIREINKKSKI</sequence>
<keyword evidence="3" id="KW-1185">Reference proteome</keyword>